<sequence>MQAQPVKPQSREVLMDVFKSRRLVYQPMEDSAEDREFFQKEIWNDPLIMAYGSNSMLRLLSKQKCNERITGLLTAKNWLACLICLPSANDVDEPTPIGFIMLSDSSTEHIRIGTVSICIISKYQGLGYGSETMRWVIDWAFSFANLHRLQLTSNSFNAAAIHIYKRCGFVEEGRKREAVYFANQYYDLVEMGILRREWMTDKETTFNV</sequence>
<protein>
    <submittedName>
        <fullName evidence="1">Uncharacterized protein</fullName>
    </submittedName>
</protein>
<organism evidence="1 2">
    <name type="scientific">Zarea fungicola</name>
    <dbReference type="NCBI Taxonomy" id="93591"/>
    <lineage>
        <taxon>Eukaryota</taxon>
        <taxon>Fungi</taxon>
        <taxon>Dikarya</taxon>
        <taxon>Ascomycota</taxon>
        <taxon>Pezizomycotina</taxon>
        <taxon>Sordariomycetes</taxon>
        <taxon>Hypocreomycetidae</taxon>
        <taxon>Hypocreales</taxon>
        <taxon>Cordycipitaceae</taxon>
        <taxon>Zarea</taxon>
    </lineage>
</organism>
<evidence type="ECO:0000313" key="2">
    <source>
        <dbReference type="Proteomes" id="UP001143910"/>
    </source>
</evidence>
<evidence type="ECO:0000313" key="1">
    <source>
        <dbReference type="EMBL" id="KAJ2972401.1"/>
    </source>
</evidence>
<proteinExistence type="predicted"/>
<gene>
    <name evidence="1" type="ORF">NQ176_g7178</name>
</gene>
<accession>A0ACC1N1N4</accession>
<name>A0ACC1N1N4_9HYPO</name>
<dbReference type="Proteomes" id="UP001143910">
    <property type="component" value="Unassembled WGS sequence"/>
</dbReference>
<dbReference type="EMBL" id="JANJQO010001156">
    <property type="protein sequence ID" value="KAJ2972401.1"/>
    <property type="molecule type" value="Genomic_DNA"/>
</dbReference>
<comment type="caution">
    <text evidence="1">The sequence shown here is derived from an EMBL/GenBank/DDBJ whole genome shotgun (WGS) entry which is preliminary data.</text>
</comment>
<keyword evidence="2" id="KW-1185">Reference proteome</keyword>
<reference evidence="1" key="1">
    <citation type="submission" date="2022-08" db="EMBL/GenBank/DDBJ databases">
        <title>Genome Sequence of Lecanicillium fungicola.</title>
        <authorList>
            <person name="Buettner E."/>
        </authorList>
    </citation>
    <scope>NUCLEOTIDE SEQUENCE</scope>
    <source>
        <strain evidence="1">Babe33</strain>
    </source>
</reference>